<dbReference type="PANTHER" id="PTHR46558">
    <property type="entry name" value="TRACRIPTIONAL REGULATORY PROTEIN-RELATED-RELATED"/>
    <property type="match status" value="1"/>
</dbReference>
<dbReference type="RefSeq" id="WP_012938474.1">
    <property type="nucleotide sequence ID" value="NC_013740.1"/>
</dbReference>
<dbReference type="SUPFAM" id="SSF47413">
    <property type="entry name" value="lambda repressor-like DNA-binding domains"/>
    <property type="match status" value="1"/>
</dbReference>
<dbReference type="HOGENOM" id="CLU_066192_44_1_9"/>
<keyword evidence="4" id="KW-1185">Reference proteome</keyword>
<keyword evidence="1" id="KW-0238">DNA-binding</keyword>
<dbReference type="KEGG" id="afn:Acfer_1118"/>
<evidence type="ECO:0000313" key="4">
    <source>
        <dbReference type="Proteomes" id="UP000001902"/>
    </source>
</evidence>
<name>D2RK83_ACIFV</name>
<accession>D2RK83</accession>
<dbReference type="PROSITE" id="PS50943">
    <property type="entry name" value="HTH_CROC1"/>
    <property type="match status" value="1"/>
</dbReference>
<dbReference type="eggNOG" id="COG1476">
    <property type="taxonomic scope" value="Bacteria"/>
</dbReference>
<feature type="domain" description="HTH cro/C1-type" evidence="2">
    <location>
        <begin position="8"/>
        <end position="62"/>
    </location>
</feature>
<dbReference type="InterPro" id="IPR010982">
    <property type="entry name" value="Lambda_DNA-bd_dom_sf"/>
</dbReference>
<dbReference type="Gene3D" id="1.10.260.40">
    <property type="entry name" value="lambda repressor-like DNA-binding domains"/>
    <property type="match status" value="1"/>
</dbReference>
<dbReference type="AlphaFoldDB" id="D2RK83"/>
<dbReference type="SMART" id="SM00530">
    <property type="entry name" value="HTH_XRE"/>
    <property type="match status" value="1"/>
</dbReference>
<dbReference type="Proteomes" id="UP000001902">
    <property type="component" value="Chromosome"/>
</dbReference>
<protein>
    <submittedName>
        <fullName evidence="3">Transcriptional regulator, XRE family</fullName>
    </submittedName>
</protein>
<dbReference type="GeneID" id="78334834"/>
<dbReference type="OrthoDB" id="48775at2"/>
<dbReference type="Pfam" id="PF01381">
    <property type="entry name" value="HTH_3"/>
    <property type="match status" value="1"/>
</dbReference>
<dbReference type="GO" id="GO:0003677">
    <property type="term" value="F:DNA binding"/>
    <property type="evidence" value="ECO:0007669"/>
    <property type="project" value="UniProtKB-KW"/>
</dbReference>
<reference evidence="3 4" key="1">
    <citation type="journal article" date="2010" name="Stand. Genomic Sci.">
        <title>Complete genome sequence of Acidaminococcus fermentans type strain (VR4).</title>
        <authorList>
            <person name="Chang Y.J."/>
            <person name="Pukall R."/>
            <person name="Saunders E."/>
            <person name="Lapidus A."/>
            <person name="Copeland A."/>
            <person name="Nolan M."/>
            <person name="Glavina Del Rio T."/>
            <person name="Lucas S."/>
            <person name="Chen F."/>
            <person name="Tice H."/>
            <person name="Cheng J.F."/>
            <person name="Han C."/>
            <person name="Detter J.C."/>
            <person name="Bruce D."/>
            <person name="Goodwin L."/>
            <person name="Pitluck S."/>
            <person name="Mikhailova N."/>
            <person name="Liolios K."/>
            <person name="Pati A."/>
            <person name="Ivanova N."/>
            <person name="Mavromatis K."/>
            <person name="Chen A."/>
            <person name="Palaniappan K."/>
            <person name="Land M."/>
            <person name="Hauser L."/>
            <person name="Jeffries C.D."/>
            <person name="Brettin T."/>
            <person name="Rohde M."/>
            <person name="Goker M."/>
            <person name="Bristow J."/>
            <person name="Eisen J.A."/>
            <person name="Markowitz V."/>
            <person name="Hugenholtz P."/>
            <person name="Kyrpides N.C."/>
            <person name="Klenk H.P."/>
        </authorList>
    </citation>
    <scope>NUCLEOTIDE SEQUENCE [LARGE SCALE GENOMIC DNA]</scope>
    <source>
        <strain evidence="4">ATCC 25085 / DSM 20731 / CCUG 9996 / CIP 106432 / VR4</strain>
    </source>
</reference>
<gene>
    <name evidence="3" type="ordered locus">Acfer_1118</name>
</gene>
<dbReference type="CDD" id="cd00093">
    <property type="entry name" value="HTH_XRE"/>
    <property type="match status" value="1"/>
</dbReference>
<dbReference type="EMBL" id="CP001859">
    <property type="protein sequence ID" value="ADB47485.1"/>
    <property type="molecule type" value="Genomic_DNA"/>
</dbReference>
<evidence type="ECO:0000256" key="1">
    <source>
        <dbReference type="ARBA" id="ARBA00023125"/>
    </source>
</evidence>
<evidence type="ECO:0000313" key="3">
    <source>
        <dbReference type="EMBL" id="ADB47485.1"/>
    </source>
</evidence>
<dbReference type="PANTHER" id="PTHR46558:SF7">
    <property type="entry name" value="TRANSCRIPTIONAL REGULATOR"/>
    <property type="match status" value="1"/>
</dbReference>
<sequence length="80" mass="9447">MEYLITKIRDLRRIHKMQQSDLAKLVHVRRETISNIENGKYNPSLKLALDIAHVFGKPVEDIFEYIEEDDLHLPDSEKTK</sequence>
<dbReference type="InterPro" id="IPR001387">
    <property type="entry name" value="Cro/C1-type_HTH"/>
</dbReference>
<evidence type="ECO:0000259" key="2">
    <source>
        <dbReference type="PROSITE" id="PS50943"/>
    </source>
</evidence>
<proteinExistence type="predicted"/>
<organism evidence="3 4">
    <name type="scientific">Acidaminococcus fermentans (strain ATCC 25085 / DSM 20731 / CCUG 9996 / CIP 106432 / VR4)</name>
    <dbReference type="NCBI Taxonomy" id="591001"/>
    <lineage>
        <taxon>Bacteria</taxon>
        <taxon>Bacillati</taxon>
        <taxon>Bacillota</taxon>
        <taxon>Negativicutes</taxon>
        <taxon>Acidaminococcales</taxon>
        <taxon>Acidaminococcaceae</taxon>
        <taxon>Acidaminococcus</taxon>
    </lineage>
</organism>